<protein>
    <submittedName>
        <fullName evidence="5">Tetratricopeptide repeat protein</fullName>
    </submittedName>
</protein>
<keyword evidence="2 3" id="KW-0802">TPR repeat</keyword>
<evidence type="ECO:0000256" key="2">
    <source>
        <dbReference type="ARBA" id="ARBA00022803"/>
    </source>
</evidence>
<dbReference type="RefSeq" id="WP_341426526.1">
    <property type="nucleotide sequence ID" value="NZ_JBBUTG010000009.1"/>
</dbReference>
<evidence type="ECO:0000256" key="4">
    <source>
        <dbReference type="SAM" id="SignalP"/>
    </source>
</evidence>
<dbReference type="PROSITE" id="PS51257">
    <property type="entry name" value="PROKAR_LIPOPROTEIN"/>
    <property type="match status" value="1"/>
</dbReference>
<dbReference type="InterPro" id="IPR051012">
    <property type="entry name" value="CellSynth/LPSAsmb/PSIAsmb"/>
</dbReference>
<feature type="repeat" description="TPR" evidence="3">
    <location>
        <begin position="237"/>
        <end position="270"/>
    </location>
</feature>
<evidence type="ECO:0000256" key="1">
    <source>
        <dbReference type="ARBA" id="ARBA00022737"/>
    </source>
</evidence>
<dbReference type="Gene3D" id="1.25.40.10">
    <property type="entry name" value="Tetratricopeptide repeat domain"/>
    <property type="match status" value="1"/>
</dbReference>
<keyword evidence="1" id="KW-0677">Repeat</keyword>
<evidence type="ECO:0000313" key="6">
    <source>
        <dbReference type="Proteomes" id="UP001371218"/>
    </source>
</evidence>
<dbReference type="Pfam" id="PF13432">
    <property type="entry name" value="TPR_16"/>
    <property type="match status" value="2"/>
</dbReference>
<reference evidence="5 6" key="1">
    <citation type="submission" date="2024-04" db="EMBL/GenBank/DDBJ databases">
        <title>Novel species of the genus Ideonella isolated from streams.</title>
        <authorList>
            <person name="Lu H."/>
        </authorList>
    </citation>
    <scope>NUCLEOTIDE SEQUENCE [LARGE SCALE GENOMIC DNA]</scope>
    <source>
        <strain evidence="5 6">DXS29W</strain>
    </source>
</reference>
<comment type="caution">
    <text evidence="5">The sequence shown here is derived from an EMBL/GenBank/DDBJ whole genome shotgun (WGS) entry which is preliminary data.</text>
</comment>
<gene>
    <name evidence="5" type="ORF">AACH06_14895</name>
</gene>
<dbReference type="InterPro" id="IPR011990">
    <property type="entry name" value="TPR-like_helical_dom_sf"/>
</dbReference>
<feature type="signal peptide" evidence="4">
    <location>
        <begin position="1"/>
        <end position="28"/>
    </location>
</feature>
<keyword evidence="4" id="KW-0732">Signal</keyword>
<dbReference type="PANTHER" id="PTHR45586:SF1">
    <property type="entry name" value="LIPOPOLYSACCHARIDE ASSEMBLY PROTEIN B"/>
    <property type="match status" value="1"/>
</dbReference>
<proteinExistence type="predicted"/>
<accession>A0ABU9BQ80</accession>
<name>A0ABU9BQ80_9BURK</name>
<evidence type="ECO:0000256" key="3">
    <source>
        <dbReference type="PROSITE-ProRule" id="PRU00339"/>
    </source>
</evidence>
<keyword evidence="6" id="KW-1185">Reference proteome</keyword>
<organism evidence="5 6">
    <name type="scientific">Ideonella lacteola</name>
    <dbReference type="NCBI Taxonomy" id="2984193"/>
    <lineage>
        <taxon>Bacteria</taxon>
        <taxon>Pseudomonadati</taxon>
        <taxon>Pseudomonadota</taxon>
        <taxon>Betaproteobacteria</taxon>
        <taxon>Burkholderiales</taxon>
        <taxon>Sphaerotilaceae</taxon>
        <taxon>Ideonella</taxon>
    </lineage>
</organism>
<feature type="chain" id="PRO_5047142435" evidence="4">
    <location>
        <begin position="29"/>
        <end position="391"/>
    </location>
</feature>
<dbReference type="PANTHER" id="PTHR45586">
    <property type="entry name" value="TPR REPEAT-CONTAINING PROTEIN PA4667"/>
    <property type="match status" value="1"/>
</dbReference>
<dbReference type="SUPFAM" id="SSF48452">
    <property type="entry name" value="TPR-like"/>
    <property type="match status" value="1"/>
</dbReference>
<dbReference type="InterPro" id="IPR019734">
    <property type="entry name" value="TPR_rpt"/>
</dbReference>
<dbReference type="SMART" id="SM00028">
    <property type="entry name" value="TPR"/>
    <property type="match status" value="4"/>
</dbReference>
<dbReference type="EMBL" id="JBBUTG010000009">
    <property type="protein sequence ID" value="MEK8032112.1"/>
    <property type="molecule type" value="Genomic_DNA"/>
</dbReference>
<evidence type="ECO:0000313" key="5">
    <source>
        <dbReference type="EMBL" id="MEK8032112.1"/>
    </source>
</evidence>
<sequence length="391" mass="43181">MPRHVIARALIVAATCIGLVGCAQVTQAPSEPIAPLLQDDAFAPPAQPVRPEQILAMSPAMVRYVDDDIARRIRRQGRQQGLIDALYDRDMLRLEYDSAVTRTASEAFEARSGNCLSLVIMTAALARHLELPVVFQSVDVEESWTRGQALLLASGHVNLVLSQRPVDKARGVFTDPQLTVDFLPPQDLQGRRVTRITEDRVLAMYMNNRAAETMAHGDLDQAYAWARASLKQDPSFASAPITLGVIYHRKGLLAPAEAAFRHALRAEPQNTIALADLASVLVSQGRQAEADEVKRALAQLEAFPPFHFFDLGKAAVQRGDFEAGKVWLQREMSRDPDYHEVHFWLAVAYNGLGDAKAARKHLSKAMANSTTRGEHDLYAAKLDRLQARTAH</sequence>
<dbReference type="Proteomes" id="UP001371218">
    <property type="component" value="Unassembled WGS sequence"/>
</dbReference>
<dbReference type="PROSITE" id="PS50005">
    <property type="entry name" value="TPR"/>
    <property type="match status" value="1"/>
</dbReference>